<reference evidence="10" key="1">
    <citation type="submission" date="2015-11" db="EMBL/GenBank/DDBJ databases">
        <authorList>
            <person name="Varghese N."/>
        </authorList>
    </citation>
    <scope>NUCLEOTIDE SEQUENCE [LARGE SCALE GENOMIC DNA]</scope>
    <source>
        <strain evidence="10">DSM 45899</strain>
    </source>
</reference>
<dbReference type="AlphaFoldDB" id="A0A0S4QIG1"/>
<dbReference type="EMBL" id="FAOZ01000004">
    <property type="protein sequence ID" value="CUU55267.1"/>
    <property type="molecule type" value="Genomic_DNA"/>
</dbReference>
<sequence>MVRPGDSSAQVVSVLDRAEIDALFPGDLPEVEHWERQYPPRQLAPGAQVTRFCPSPTGSLHLGGVFVAMLDRAVARQSGGTYLIRIEDTDQEREVAGAVDEFDRAFAHFDLVSDERDGAADGDGGAGASAGAYGPYLQSARSRIYLSYVRELMRAGAAYPCFASKEELTAFAEEQRAVKVPTGYYGRWAPWRDADAEAVRARLAAGEPYVVRFRSPGEAAGRVSYTDVIRGTISADDNRNDVVILKSSANELRLPTYHFAHAVDDHLMRVNLVIRGDEWISSVPVHHQLFDAAGFERIPYAHVAPLMKQDGKAKRKLSKRKDPEASVEYYVSGGYPTDALWFYLRSLANGRLADLPIEQALAEPLRLEECGVAGPLVDLVKLADVAADLVATMSGEAILAEVLAWAQVYDTELAAAVAANRDVALRALDIERVGVANPRKDLHKWSDFRQVYGYFFPGVFEPVTNPADPRLGELPAEVVRGLATDFLRDYQHVNDSDAWFEQIRVAALANGFAGSPKEYKADKASFVGSTKEAAQVFRVLLTGSNRSPAFNLVTQALGETETRRRIGAVLDQG</sequence>
<dbReference type="GO" id="GO:0000049">
    <property type="term" value="F:tRNA binding"/>
    <property type="evidence" value="ECO:0007669"/>
    <property type="project" value="InterPro"/>
</dbReference>
<comment type="similarity">
    <text evidence="1">Belongs to the class-I aminoacyl-tRNA synthetase family. Glutamate--tRNA ligase type 1 subfamily.</text>
</comment>
<evidence type="ECO:0000256" key="5">
    <source>
        <dbReference type="ARBA" id="ARBA00022917"/>
    </source>
</evidence>
<dbReference type="RefSeq" id="WP_091273510.1">
    <property type="nucleotide sequence ID" value="NZ_FAOZ01000004.1"/>
</dbReference>
<dbReference type="InterPro" id="IPR014729">
    <property type="entry name" value="Rossmann-like_a/b/a_fold"/>
</dbReference>
<feature type="domain" description="Glutamyl/glutaminyl-tRNA synthetase class Ib catalytic" evidence="8">
    <location>
        <begin position="49"/>
        <end position="346"/>
    </location>
</feature>
<evidence type="ECO:0000256" key="4">
    <source>
        <dbReference type="ARBA" id="ARBA00022840"/>
    </source>
</evidence>
<dbReference type="PRINTS" id="PR00987">
    <property type="entry name" value="TRNASYNTHGLU"/>
</dbReference>
<name>A0A0S4QIG1_9ACTN</name>
<dbReference type="PANTHER" id="PTHR43311">
    <property type="entry name" value="GLUTAMATE--TRNA LIGASE"/>
    <property type="match status" value="1"/>
</dbReference>
<evidence type="ECO:0000259" key="8">
    <source>
        <dbReference type="Pfam" id="PF00749"/>
    </source>
</evidence>
<dbReference type="Pfam" id="PF00749">
    <property type="entry name" value="tRNA-synt_1c"/>
    <property type="match status" value="1"/>
</dbReference>
<evidence type="ECO:0000256" key="2">
    <source>
        <dbReference type="ARBA" id="ARBA00022598"/>
    </source>
</evidence>
<keyword evidence="3 7" id="KW-0547">Nucleotide-binding</keyword>
<evidence type="ECO:0000313" key="10">
    <source>
        <dbReference type="Proteomes" id="UP000198802"/>
    </source>
</evidence>
<organism evidence="9 10">
    <name type="scientific">Parafrankia irregularis</name>
    <dbReference type="NCBI Taxonomy" id="795642"/>
    <lineage>
        <taxon>Bacteria</taxon>
        <taxon>Bacillati</taxon>
        <taxon>Actinomycetota</taxon>
        <taxon>Actinomycetes</taxon>
        <taxon>Frankiales</taxon>
        <taxon>Frankiaceae</taxon>
        <taxon>Parafrankia</taxon>
    </lineage>
</organism>
<dbReference type="InterPro" id="IPR000924">
    <property type="entry name" value="Glu/Gln-tRNA-synth"/>
</dbReference>
<dbReference type="Gene3D" id="3.40.50.620">
    <property type="entry name" value="HUPs"/>
    <property type="match status" value="1"/>
</dbReference>
<dbReference type="InterPro" id="IPR008925">
    <property type="entry name" value="aa_tRNA-synth_I_cd-bd_sf"/>
</dbReference>
<evidence type="ECO:0000313" key="9">
    <source>
        <dbReference type="EMBL" id="CUU55267.1"/>
    </source>
</evidence>
<accession>A0A0S4QIG1</accession>
<keyword evidence="6 7" id="KW-0030">Aminoacyl-tRNA synthetase</keyword>
<evidence type="ECO:0000256" key="6">
    <source>
        <dbReference type="ARBA" id="ARBA00023146"/>
    </source>
</evidence>
<gene>
    <name evidence="9" type="ORF">Ga0074812_104348</name>
</gene>
<dbReference type="InterPro" id="IPR049940">
    <property type="entry name" value="GluQ/Sye"/>
</dbReference>
<dbReference type="InterPro" id="IPR020058">
    <property type="entry name" value="Glu/Gln-tRNA-synth_Ib_cat-dom"/>
</dbReference>
<dbReference type="GO" id="GO:0006424">
    <property type="term" value="P:glutamyl-tRNA aminoacylation"/>
    <property type="evidence" value="ECO:0007669"/>
    <property type="project" value="TreeGrafter"/>
</dbReference>
<dbReference type="SUPFAM" id="SSF52374">
    <property type="entry name" value="Nucleotidylyl transferase"/>
    <property type="match status" value="1"/>
</dbReference>
<keyword evidence="4 7" id="KW-0067">ATP-binding</keyword>
<dbReference type="GO" id="GO:0005524">
    <property type="term" value="F:ATP binding"/>
    <property type="evidence" value="ECO:0007669"/>
    <property type="project" value="UniProtKB-KW"/>
</dbReference>
<keyword evidence="10" id="KW-1185">Reference proteome</keyword>
<evidence type="ECO:0000256" key="7">
    <source>
        <dbReference type="RuleBase" id="RU363037"/>
    </source>
</evidence>
<dbReference type="Proteomes" id="UP000198802">
    <property type="component" value="Unassembled WGS sequence"/>
</dbReference>
<keyword evidence="2 7" id="KW-0436">Ligase</keyword>
<dbReference type="PANTHER" id="PTHR43311:SF2">
    <property type="entry name" value="GLUTAMATE--TRNA LIGASE, MITOCHONDRIAL-RELATED"/>
    <property type="match status" value="1"/>
</dbReference>
<evidence type="ECO:0000256" key="1">
    <source>
        <dbReference type="ARBA" id="ARBA00007894"/>
    </source>
</evidence>
<dbReference type="InterPro" id="IPR001412">
    <property type="entry name" value="aa-tRNA-synth_I_CS"/>
</dbReference>
<keyword evidence="5 7" id="KW-0648">Protein biosynthesis</keyword>
<protein>
    <submittedName>
        <fullName evidence="9">Glutamyl-tRNA synthetase</fullName>
    </submittedName>
</protein>
<dbReference type="PROSITE" id="PS00178">
    <property type="entry name" value="AA_TRNA_LIGASE_I"/>
    <property type="match status" value="1"/>
</dbReference>
<dbReference type="GO" id="GO:0004818">
    <property type="term" value="F:glutamate-tRNA ligase activity"/>
    <property type="evidence" value="ECO:0007669"/>
    <property type="project" value="TreeGrafter"/>
</dbReference>
<dbReference type="SUPFAM" id="SSF48163">
    <property type="entry name" value="An anticodon-binding domain of class I aminoacyl-tRNA synthetases"/>
    <property type="match status" value="1"/>
</dbReference>
<proteinExistence type="inferred from homology"/>
<evidence type="ECO:0000256" key="3">
    <source>
        <dbReference type="ARBA" id="ARBA00022741"/>
    </source>
</evidence>